<organism evidence="2">
    <name type="scientific">Phaeomonas parva</name>
    <dbReference type="NCBI Taxonomy" id="124430"/>
    <lineage>
        <taxon>Eukaryota</taxon>
        <taxon>Sar</taxon>
        <taxon>Stramenopiles</taxon>
        <taxon>Ochrophyta</taxon>
        <taxon>Pinguiophyceae</taxon>
        <taxon>Pinguiochrysidales</taxon>
        <taxon>Pinguiochrysidaceae</taxon>
        <taxon>Phaeomonas</taxon>
    </lineage>
</organism>
<evidence type="ECO:0000256" key="1">
    <source>
        <dbReference type="SAM" id="MobiDB-lite"/>
    </source>
</evidence>
<feature type="region of interest" description="Disordered" evidence="1">
    <location>
        <begin position="54"/>
        <end position="82"/>
    </location>
</feature>
<dbReference type="AlphaFoldDB" id="A0A7S1TWJ6"/>
<evidence type="ECO:0000313" key="2">
    <source>
        <dbReference type="EMBL" id="CAD9249312.1"/>
    </source>
</evidence>
<gene>
    <name evidence="2" type="ORF">PPAR1163_LOCUS7672</name>
</gene>
<accession>A0A7S1TWJ6</accession>
<name>A0A7S1TWJ6_9STRA</name>
<protein>
    <submittedName>
        <fullName evidence="2">Uncharacterized protein</fullName>
    </submittedName>
</protein>
<feature type="compositionally biased region" description="Basic residues" evidence="1">
    <location>
        <begin position="71"/>
        <end position="81"/>
    </location>
</feature>
<dbReference type="EMBL" id="HBGJ01012222">
    <property type="protein sequence ID" value="CAD9249312.1"/>
    <property type="molecule type" value="Transcribed_RNA"/>
</dbReference>
<sequence>MLDTLVVLDAVQDVAHGEQHAAEAEERDGSKGIEEHVVRGDDEEALRAHAGEAEELVNSGGHSDGGGNQRQQRRRRLHSKGGQKVAQELLVIHNEVNEAKLISERERLLHLGEGDALLLKLRQEARLGSLREKLELTHALHHVVLARQERVVNAGLGLHELLVVHLPKDGRVGVLHL</sequence>
<proteinExistence type="predicted"/>
<reference evidence="2" key="1">
    <citation type="submission" date="2021-01" db="EMBL/GenBank/DDBJ databases">
        <authorList>
            <person name="Corre E."/>
            <person name="Pelletier E."/>
            <person name="Niang G."/>
            <person name="Scheremetjew M."/>
            <person name="Finn R."/>
            <person name="Kale V."/>
            <person name="Holt S."/>
            <person name="Cochrane G."/>
            <person name="Meng A."/>
            <person name="Brown T."/>
            <person name="Cohen L."/>
        </authorList>
    </citation>
    <scope>NUCLEOTIDE SEQUENCE</scope>
    <source>
        <strain evidence="2">CCMP2877</strain>
    </source>
</reference>